<evidence type="ECO:0000313" key="2">
    <source>
        <dbReference type="EMBL" id="KAH7311611.1"/>
    </source>
</evidence>
<dbReference type="OrthoDB" id="2561686at2759"/>
<keyword evidence="1" id="KW-0472">Membrane</keyword>
<keyword evidence="3" id="KW-1185">Reference proteome</keyword>
<protein>
    <submittedName>
        <fullName evidence="2">Uncharacterized protein</fullName>
    </submittedName>
</protein>
<name>A0A8K0SGL9_9HYPO</name>
<accession>A0A8K0SGL9</accession>
<feature type="transmembrane region" description="Helical" evidence="1">
    <location>
        <begin position="72"/>
        <end position="90"/>
    </location>
</feature>
<dbReference type="AlphaFoldDB" id="A0A8K0SGL9"/>
<evidence type="ECO:0000313" key="3">
    <source>
        <dbReference type="Proteomes" id="UP000813444"/>
    </source>
</evidence>
<organism evidence="2 3">
    <name type="scientific">Stachybotrys elegans</name>
    <dbReference type="NCBI Taxonomy" id="80388"/>
    <lineage>
        <taxon>Eukaryota</taxon>
        <taxon>Fungi</taxon>
        <taxon>Dikarya</taxon>
        <taxon>Ascomycota</taxon>
        <taxon>Pezizomycotina</taxon>
        <taxon>Sordariomycetes</taxon>
        <taxon>Hypocreomycetidae</taxon>
        <taxon>Hypocreales</taxon>
        <taxon>Stachybotryaceae</taxon>
        <taxon>Stachybotrys</taxon>
    </lineage>
</organism>
<evidence type="ECO:0000256" key="1">
    <source>
        <dbReference type="SAM" id="Phobius"/>
    </source>
</evidence>
<keyword evidence="1" id="KW-1133">Transmembrane helix</keyword>
<dbReference type="Proteomes" id="UP000813444">
    <property type="component" value="Unassembled WGS sequence"/>
</dbReference>
<proteinExistence type="predicted"/>
<dbReference type="EMBL" id="JAGPNK010000011">
    <property type="protein sequence ID" value="KAH7311611.1"/>
    <property type="molecule type" value="Genomic_DNA"/>
</dbReference>
<keyword evidence="1" id="KW-0812">Transmembrane</keyword>
<gene>
    <name evidence="2" type="ORF">B0I35DRAFT_481564</name>
</gene>
<sequence length="99" mass="10444">MAITSAVGDIFNAFYELIASVFGAVYSVIHAAVSIVVGFFTGLFNLVFDVLQGAFHAVGSSAKLVLHNVDKFIWVGIGVTLAVVVARLSTQGRQVKSKA</sequence>
<reference evidence="2" key="1">
    <citation type="journal article" date="2021" name="Nat. Commun.">
        <title>Genetic determinants of endophytism in the Arabidopsis root mycobiome.</title>
        <authorList>
            <person name="Mesny F."/>
            <person name="Miyauchi S."/>
            <person name="Thiergart T."/>
            <person name="Pickel B."/>
            <person name="Atanasova L."/>
            <person name="Karlsson M."/>
            <person name="Huettel B."/>
            <person name="Barry K.W."/>
            <person name="Haridas S."/>
            <person name="Chen C."/>
            <person name="Bauer D."/>
            <person name="Andreopoulos W."/>
            <person name="Pangilinan J."/>
            <person name="LaButti K."/>
            <person name="Riley R."/>
            <person name="Lipzen A."/>
            <person name="Clum A."/>
            <person name="Drula E."/>
            <person name="Henrissat B."/>
            <person name="Kohler A."/>
            <person name="Grigoriev I.V."/>
            <person name="Martin F.M."/>
            <person name="Hacquard S."/>
        </authorList>
    </citation>
    <scope>NUCLEOTIDE SEQUENCE</scope>
    <source>
        <strain evidence="2">MPI-CAGE-CH-0235</strain>
    </source>
</reference>
<feature type="transmembrane region" description="Helical" evidence="1">
    <location>
        <begin position="17"/>
        <end position="39"/>
    </location>
</feature>
<comment type="caution">
    <text evidence="2">The sequence shown here is derived from an EMBL/GenBank/DDBJ whole genome shotgun (WGS) entry which is preliminary data.</text>
</comment>